<dbReference type="OrthoDB" id="9773582at2"/>
<dbReference type="PANTHER" id="PTHR14969">
    <property type="entry name" value="SPHINGOSINE-1-PHOSPHATE PHOSPHOHYDROLASE"/>
    <property type="match status" value="1"/>
</dbReference>
<feature type="transmembrane region" description="Helical" evidence="1">
    <location>
        <begin position="90"/>
        <end position="109"/>
    </location>
</feature>
<dbReference type="SUPFAM" id="SSF48317">
    <property type="entry name" value="Acid phosphatase/Vanadium-dependent haloperoxidase"/>
    <property type="match status" value="1"/>
</dbReference>
<feature type="transmembrane region" description="Helical" evidence="1">
    <location>
        <begin position="62"/>
        <end position="83"/>
    </location>
</feature>
<protein>
    <submittedName>
        <fullName evidence="3">Phosphatase PAP2 family protein</fullName>
    </submittedName>
</protein>
<accession>A0A223NWU1</accession>
<dbReference type="Gene3D" id="1.20.144.10">
    <property type="entry name" value="Phosphatidic acid phosphatase type 2/haloperoxidase"/>
    <property type="match status" value="2"/>
</dbReference>
<reference evidence="3 4" key="1">
    <citation type="submission" date="2017-08" db="EMBL/GenBank/DDBJ databases">
        <title>Complete genome sequence of Mucilaginibacter sp. strain BJC16-A31.</title>
        <authorList>
            <consortium name="Henan University of Science and Technology"/>
            <person name="You X."/>
        </authorList>
    </citation>
    <scope>NUCLEOTIDE SEQUENCE [LARGE SCALE GENOMIC DNA]</scope>
    <source>
        <strain evidence="3 4">BJC16-A31</strain>
    </source>
</reference>
<evidence type="ECO:0000313" key="3">
    <source>
        <dbReference type="EMBL" id="ASU34068.1"/>
    </source>
</evidence>
<dbReference type="Proteomes" id="UP000215002">
    <property type="component" value="Chromosome"/>
</dbReference>
<dbReference type="SMART" id="SM00014">
    <property type="entry name" value="acidPPc"/>
    <property type="match status" value="1"/>
</dbReference>
<dbReference type="AlphaFoldDB" id="A0A223NWU1"/>
<keyword evidence="4" id="KW-1185">Reference proteome</keyword>
<dbReference type="Pfam" id="PF01569">
    <property type="entry name" value="PAP2"/>
    <property type="match status" value="1"/>
</dbReference>
<feature type="domain" description="Phosphatidic acid phosphatase type 2/haloperoxidase" evidence="2">
    <location>
        <begin position="89"/>
        <end position="204"/>
    </location>
</feature>
<keyword evidence="1" id="KW-1133">Transmembrane helix</keyword>
<keyword evidence="1" id="KW-0812">Transmembrane</keyword>
<feature type="transmembrane region" description="Helical" evidence="1">
    <location>
        <begin position="157"/>
        <end position="177"/>
    </location>
</feature>
<dbReference type="InterPro" id="IPR036938">
    <property type="entry name" value="PAP2/HPO_sf"/>
</dbReference>
<organism evidence="3 4">
    <name type="scientific">Mucilaginibacter xinganensis</name>
    <dbReference type="NCBI Taxonomy" id="1234841"/>
    <lineage>
        <taxon>Bacteria</taxon>
        <taxon>Pseudomonadati</taxon>
        <taxon>Bacteroidota</taxon>
        <taxon>Sphingobacteriia</taxon>
        <taxon>Sphingobacteriales</taxon>
        <taxon>Sphingobacteriaceae</taxon>
        <taxon>Mucilaginibacter</taxon>
    </lineage>
</organism>
<feature type="transmembrane region" description="Helical" evidence="1">
    <location>
        <begin position="189"/>
        <end position="208"/>
    </location>
</feature>
<keyword evidence="1" id="KW-0472">Membrane</keyword>
<feature type="transmembrane region" description="Helical" evidence="1">
    <location>
        <begin position="12"/>
        <end position="32"/>
    </location>
</feature>
<proteinExistence type="predicted"/>
<evidence type="ECO:0000256" key="1">
    <source>
        <dbReference type="SAM" id="Phobius"/>
    </source>
</evidence>
<name>A0A223NWU1_9SPHI</name>
<dbReference type="RefSeq" id="WP_094570460.1">
    <property type="nucleotide sequence ID" value="NZ_CP022743.1"/>
</dbReference>
<dbReference type="KEGG" id="muc:MuYL_2178"/>
<dbReference type="CDD" id="cd03392">
    <property type="entry name" value="PAP2_like_2"/>
    <property type="match status" value="1"/>
</dbReference>
<gene>
    <name evidence="3" type="ORF">MuYL_2178</name>
</gene>
<feature type="transmembrane region" description="Helical" evidence="1">
    <location>
        <begin position="129"/>
        <end position="150"/>
    </location>
</feature>
<dbReference type="PANTHER" id="PTHR14969:SF13">
    <property type="entry name" value="AT30094P"/>
    <property type="match status" value="1"/>
</dbReference>
<dbReference type="EMBL" id="CP022743">
    <property type="protein sequence ID" value="ASU34068.1"/>
    <property type="molecule type" value="Genomic_DNA"/>
</dbReference>
<evidence type="ECO:0000313" key="4">
    <source>
        <dbReference type="Proteomes" id="UP000215002"/>
    </source>
</evidence>
<evidence type="ECO:0000259" key="2">
    <source>
        <dbReference type="SMART" id="SM00014"/>
    </source>
</evidence>
<dbReference type="InterPro" id="IPR000326">
    <property type="entry name" value="PAP2/HPO"/>
</dbReference>
<sequence>MQLTERKKKIMVYVIGGIIVGFLLLTAFVIIFQTTFIDKEFSEEIQEHQNPFLDTAMKFVSWFGYMPNAALTVLGTCCIFLFYGYKKEAIYLAMSMLSGLVSTIFKFVINRPRPAEPLVRIVAKASQQSFPSGHMLFYVVFFGFLTLLMFQLKNIAVFVRVTVAVISLLLIFVVPFSRIYLGAHWFTDVLGGFLLGLLCLYLLSFYYLKSPNSKYF</sequence>